<dbReference type="PROSITE" id="PS00226">
    <property type="entry name" value="IF_ROD_1"/>
    <property type="match status" value="1"/>
</dbReference>
<keyword evidence="1" id="KW-0416">Keratin</keyword>
<dbReference type="InterPro" id="IPR018039">
    <property type="entry name" value="IF_conserved"/>
</dbReference>
<dbReference type="SMART" id="SM01391">
    <property type="entry name" value="Filament"/>
    <property type="match status" value="1"/>
</dbReference>
<feature type="coiled-coil region" evidence="5">
    <location>
        <begin position="123"/>
        <end position="157"/>
    </location>
</feature>
<dbReference type="GO" id="GO:0043588">
    <property type="term" value="P:skin development"/>
    <property type="evidence" value="ECO:0007669"/>
    <property type="project" value="Ensembl"/>
</dbReference>
<dbReference type="PANTHER" id="PTHR23239">
    <property type="entry name" value="INTERMEDIATE FILAMENT"/>
    <property type="match status" value="1"/>
</dbReference>
<evidence type="ECO:0000259" key="7">
    <source>
        <dbReference type="PROSITE" id="PS51842"/>
    </source>
</evidence>
<dbReference type="PRINTS" id="PR01248">
    <property type="entry name" value="TYPE1KERATIN"/>
</dbReference>
<dbReference type="InterPro" id="IPR002957">
    <property type="entry name" value="Keratin_I"/>
</dbReference>
<dbReference type="GO" id="GO:0007283">
    <property type="term" value="P:spermatogenesis"/>
    <property type="evidence" value="ECO:0007669"/>
    <property type="project" value="Ensembl"/>
</dbReference>
<feature type="compositionally biased region" description="Low complexity" evidence="6">
    <location>
        <begin position="599"/>
        <end position="610"/>
    </location>
</feature>
<evidence type="ECO:0000313" key="9">
    <source>
        <dbReference type="Proteomes" id="UP000694407"/>
    </source>
</evidence>
<dbReference type="GO" id="GO:0005882">
    <property type="term" value="C:intermediate filament"/>
    <property type="evidence" value="ECO:0007669"/>
    <property type="project" value="UniProtKB-KW"/>
</dbReference>
<feature type="region of interest" description="Disordered" evidence="6">
    <location>
        <begin position="498"/>
        <end position="620"/>
    </location>
</feature>
<keyword evidence="3 5" id="KW-0175">Coiled coil</keyword>
<feature type="region of interest" description="Disordered" evidence="6">
    <location>
        <begin position="428"/>
        <end position="455"/>
    </location>
</feature>
<dbReference type="PROSITE" id="PS51842">
    <property type="entry name" value="IF_ROD_2"/>
    <property type="match status" value="1"/>
</dbReference>
<evidence type="ECO:0000256" key="5">
    <source>
        <dbReference type="SAM" id="Coils"/>
    </source>
</evidence>
<protein>
    <submittedName>
        <fullName evidence="8">Keratin 9</fullName>
    </submittedName>
</protein>
<dbReference type="Proteomes" id="UP000694407">
    <property type="component" value="Unplaced"/>
</dbReference>
<feature type="domain" description="IF rod" evidence="7">
    <location>
        <begin position="119"/>
        <end position="431"/>
    </location>
</feature>
<keyword evidence="2 4" id="KW-0403">Intermediate filament</keyword>
<gene>
    <name evidence="8" type="primary">KRT9</name>
</gene>
<dbReference type="Gene3D" id="1.20.5.500">
    <property type="entry name" value="Single helix bin"/>
    <property type="match status" value="1"/>
</dbReference>
<dbReference type="FunFam" id="1.20.5.1160:FF:000002">
    <property type="entry name" value="Type I keratin 10"/>
    <property type="match status" value="1"/>
</dbReference>
<dbReference type="Gene3D" id="1.20.5.1160">
    <property type="entry name" value="Vasodilator-stimulated phosphoprotein"/>
    <property type="match status" value="1"/>
</dbReference>
<dbReference type="PANTHER" id="PTHR23239:SF96">
    <property type="entry name" value="KERATIN, TYPE I CYTOSKELETAL 9"/>
    <property type="match status" value="1"/>
</dbReference>
<dbReference type="SUPFAM" id="SSF64593">
    <property type="entry name" value="Intermediate filament protein, coiled coil region"/>
    <property type="match status" value="2"/>
</dbReference>
<evidence type="ECO:0000256" key="4">
    <source>
        <dbReference type="RuleBase" id="RU000685"/>
    </source>
</evidence>
<dbReference type="InterPro" id="IPR039008">
    <property type="entry name" value="IF_rod_dom"/>
</dbReference>
<proteinExistence type="inferred from homology"/>
<feature type="compositionally biased region" description="Gly residues" evidence="6">
    <location>
        <begin position="437"/>
        <end position="455"/>
    </location>
</feature>
<dbReference type="Gene3D" id="1.20.5.170">
    <property type="match status" value="1"/>
</dbReference>
<dbReference type="GO" id="GO:0045109">
    <property type="term" value="P:intermediate filament organization"/>
    <property type="evidence" value="ECO:0007669"/>
    <property type="project" value="Ensembl"/>
</dbReference>
<evidence type="ECO:0000256" key="6">
    <source>
        <dbReference type="SAM" id="MobiDB-lite"/>
    </source>
</evidence>
<accession>A0A8C6EQJ5</accession>
<dbReference type="GO" id="GO:0030855">
    <property type="term" value="P:epithelial cell differentiation"/>
    <property type="evidence" value="ECO:0007669"/>
    <property type="project" value="TreeGrafter"/>
</dbReference>
<organism evidence="8 9">
    <name type="scientific">Marmota marmota marmota</name>
    <name type="common">Alpine marmot</name>
    <dbReference type="NCBI Taxonomy" id="9994"/>
    <lineage>
        <taxon>Eukaryota</taxon>
        <taxon>Metazoa</taxon>
        <taxon>Chordata</taxon>
        <taxon>Craniata</taxon>
        <taxon>Vertebrata</taxon>
        <taxon>Euteleostomi</taxon>
        <taxon>Mammalia</taxon>
        <taxon>Eutheria</taxon>
        <taxon>Euarchontoglires</taxon>
        <taxon>Glires</taxon>
        <taxon>Rodentia</taxon>
        <taxon>Sciuromorpha</taxon>
        <taxon>Sciuridae</taxon>
        <taxon>Xerinae</taxon>
        <taxon>Marmotini</taxon>
        <taxon>Marmota</taxon>
    </lineage>
</organism>
<reference evidence="8" key="2">
    <citation type="submission" date="2025-09" db="UniProtKB">
        <authorList>
            <consortium name="Ensembl"/>
        </authorList>
    </citation>
    <scope>IDENTIFICATION</scope>
</reference>
<dbReference type="AlphaFoldDB" id="A0A8C6EQJ5"/>
<dbReference type="Ensembl" id="ENSMMMT00000008467.1">
    <property type="protein sequence ID" value="ENSMMMP00000007429.1"/>
    <property type="gene ID" value="ENSMMMG00000006665.1"/>
</dbReference>
<name>A0A8C6EQJ5_MARMA</name>
<keyword evidence="9" id="KW-1185">Reference proteome</keyword>
<evidence type="ECO:0000313" key="8">
    <source>
        <dbReference type="Ensembl" id="ENSMMMP00000007429.1"/>
    </source>
</evidence>
<dbReference type="FunFam" id="1.20.5.170:FF:000002">
    <property type="entry name" value="Type I keratin KA11"/>
    <property type="match status" value="1"/>
</dbReference>
<evidence type="ECO:0000256" key="1">
    <source>
        <dbReference type="ARBA" id="ARBA00022744"/>
    </source>
</evidence>
<dbReference type="GeneTree" id="ENSGT00940000162894"/>
<evidence type="ECO:0000256" key="3">
    <source>
        <dbReference type="ARBA" id="ARBA00023054"/>
    </source>
</evidence>
<evidence type="ECO:0000256" key="2">
    <source>
        <dbReference type="ARBA" id="ARBA00022754"/>
    </source>
</evidence>
<dbReference type="GO" id="GO:0005198">
    <property type="term" value="F:structural molecule activity"/>
    <property type="evidence" value="ECO:0007669"/>
    <property type="project" value="InterPro"/>
</dbReference>
<reference evidence="8" key="1">
    <citation type="submission" date="2025-08" db="UniProtKB">
        <authorList>
            <consortium name="Ensembl"/>
        </authorList>
    </citation>
    <scope>IDENTIFICATION</scope>
</reference>
<feature type="compositionally biased region" description="Gly residues" evidence="6">
    <location>
        <begin position="498"/>
        <end position="598"/>
    </location>
</feature>
<comment type="similarity">
    <text evidence="4">Belongs to the intermediate filament family.</text>
</comment>
<sequence>MERLEMGLECQEHGPCLGAKGSQESDRVRNGLERSSWRLCRRSGGGFGSSYGGVSGGGFSAGSSISSFGGGSRGFGGGAGGGFGGSGGFGGGYGGSGGFGGGFGGGAGGGDGGILTTDEKTTMQYLNSRLASYLDKVRSLEDENATLEKKIQEWYRNQGPRVFQKDYSPYYDTINDLKNQIVHLTVGTNKTLLDIDNTRMTLDDYRMKFEMEQTVRQGVDADINGLQKVLEGLNMEKSDLEMQLDSLQEELSSLKKNHQDEMSQLTGQNGGDVNVEINVAPGIDLTQTLNNMRQEYEQLISKNRKEIEQQYETQMSHLEQEVTNSSQEIETNTKEVNQLRHSVQELEIELQAQLSMKSALEKSLEDTKNRYCGQLQQIQEQISNVENQLAEIRAELECQNQEYSILLSVKMRLEQEISTYRNLLEGGQEDFESSGAGRIGFGSGKGRQRGSGGSYGGGSGGSYGGGSGGSYGGGSGGSYGGGSGGSYGGGSGGSYGGGSGGSHGGGSGGSYGGGSSSGGGSGGSHGGGSSSGGGIGGGYGGGSGSRGGSGGSYGGGSSSGGGSGGGYGGGSSSGGGIGGSYGGGSSSGGGSGSRGGSGRPSQSQSSSSKSGDCDDTQGKG</sequence>
<dbReference type="Pfam" id="PF00038">
    <property type="entry name" value="Filament"/>
    <property type="match status" value="1"/>
</dbReference>